<evidence type="ECO:0000313" key="3">
    <source>
        <dbReference type="EMBL" id="PXW57340.1"/>
    </source>
</evidence>
<dbReference type="InterPro" id="IPR003736">
    <property type="entry name" value="PAAI_dom"/>
</dbReference>
<dbReference type="PANTHER" id="PTHR43240:SF1">
    <property type="entry name" value="BLR5584 PROTEIN"/>
    <property type="match status" value="1"/>
</dbReference>
<dbReference type="CDD" id="cd03443">
    <property type="entry name" value="PaaI_thioesterase"/>
    <property type="match status" value="1"/>
</dbReference>
<evidence type="ECO:0000259" key="2">
    <source>
        <dbReference type="Pfam" id="PF03061"/>
    </source>
</evidence>
<dbReference type="Gene3D" id="3.10.129.10">
    <property type="entry name" value="Hotdog Thioesterase"/>
    <property type="match status" value="1"/>
</dbReference>
<dbReference type="Pfam" id="PF03061">
    <property type="entry name" value="4HBT"/>
    <property type="match status" value="1"/>
</dbReference>
<dbReference type="PANTHER" id="PTHR43240">
    <property type="entry name" value="1,4-DIHYDROXY-2-NAPHTHOYL-COA THIOESTERASE 1"/>
    <property type="match status" value="1"/>
</dbReference>
<organism evidence="3 4">
    <name type="scientific">Chelatococcus asaccharovorans</name>
    <dbReference type="NCBI Taxonomy" id="28210"/>
    <lineage>
        <taxon>Bacteria</taxon>
        <taxon>Pseudomonadati</taxon>
        <taxon>Pseudomonadota</taxon>
        <taxon>Alphaproteobacteria</taxon>
        <taxon>Hyphomicrobiales</taxon>
        <taxon>Chelatococcaceae</taxon>
        <taxon>Chelatococcus</taxon>
    </lineage>
</organism>
<keyword evidence="1" id="KW-0378">Hydrolase</keyword>
<dbReference type="InterPro" id="IPR029069">
    <property type="entry name" value="HotDog_dom_sf"/>
</dbReference>
<comment type="caution">
    <text evidence="3">The sequence shown here is derived from an EMBL/GenBank/DDBJ whole genome shotgun (WGS) entry which is preliminary data.</text>
</comment>
<protein>
    <submittedName>
        <fullName evidence="3">Uncharacterized protein (TIGR00369 family)</fullName>
    </submittedName>
</protein>
<keyword evidence="4" id="KW-1185">Reference proteome</keyword>
<proteinExistence type="predicted"/>
<feature type="domain" description="Thioesterase" evidence="2">
    <location>
        <begin position="73"/>
        <end position="150"/>
    </location>
</feature>
<gene>
    <name evidence="3" type="ORF">C7450_107381</name>
</gene>
<dbReference type="EMBL" id="QJJK01000007">
    <property type="protein sequence ID" value="PXW57340.1"/>
    <property type="molecule type" value="Genomic_DNA"/>
</dbReference>
<sequence>MSNEPIQSDTRVGAAPPDIVSALSGLDFLQRMGDGRLPPPPIAELLGFAPQEIEAGRAVFVSTPDARHYNPIGSVHGGYAATLLDSCMACAVHSMLKAGQGYTTVELKVNFVRPLFADTGAIRAEGKIIHVGRQIASAEGRLTDARGRLLAHATTTCLVFSFPASQRAGEAGG</sequence>
<dbReference type="RefSeq" id="WP_110375921.1">
    <property type="nucleotide sequence ID" value="NZ_JAHBRY010000001.1"/>
</dbReference>
<dbReference type="InterPro" id="IPR006683">
    <property type="entry name" value="Thioestr_dom"/>
</dbReference>
<dbReference type="NCBIfam" id="TIGR00369">
    <property type="entry name" value="unchar_dom_1"/>
    <property type="match status" value="1"/>
</dbReference>
<reference evidence="3 4" key="1">
    <citation type="submission" date="2018-05" db="EMBL/GenBank/DDBJ databases">
        <title>Genomic Encyclopedia of Type Strains, Phase IV (KMG-IV): sequencing the most valuable type-strain genomes for metagenomic binning, comparative biology and taxonomic classification.</title>
        <authorList>
            <person name="Goeker M."/>
        </authorList>
    </citation>
    <scope>NUCLEOTIDE SEQUENCE [LARGE SCALE GENOMIC DNA]</scope>
    <source>
        <strain evidence="3 4">DSM 6462</strain>
    </source>
</reference>
<accession>A0A2V3UFB8</accession>
<evidence type="ECO:0000256" key="1">
    <source>
        <dbReference type="ARBA" id="ARBA00022801"/>
    </source>
</evidence>
<name>A0A2V3UFB8_9HYPH</name>
<dbReference type="GO" id="GO:0005829">
    <property type="term" value="C:cytosol"/>
    <property type="evidence" value="ECO:0007669"/>
    <property type="project" value="TreeGrafter"/>
</dbReference>
<dbReference type="GO" id="GO:0061522">
    <property type="term" value="F:1,4-dihydroxy-2-naphthoyl-CoA thioesterase activity"/>
    <property type="evidence" value="ECO:0007669"/>
    <property type="project" value="TreeGrafter"/>
</dbReference>
<dbReference type="OrthoDB" id="9813282at2"/>
<dbReference type="FunFam" id="3.10.129.10:FF:000072">
    <property type="entry name" value="PaaI family thioesterase"/>
    <property type="match status" value="1"/>
</dbReference>
<evidence type="ECO:0000313" key="4">
    <source>
        <dbReference type="Proteomes" id="UP000248021"/>
    </source>
</evidence>
<dbReference type="AlphaFoldDB" id="A0A2V3UFB8"/>
<dbReference type="Proteomes" id="UP000248021">
    <property type="component" value="Unassembled WGS sequence"/>
</dbReference>
<dbReference type="SUPFAM" id="SSF54637">
    <property type="entry name" value="Thioesterase/thiol ester dehydrase-isomerase"/>
    <property type="match status" value="1"/>
</dbReference>